<dbReference type="Gene3D" id="3.30.70.270">
    <property type="match status" value="1"/>
</dbReference>
<dbReference type="EC" id="2.7.7.48" evidence="4"/>
<evidence type="ECO:0000259" key="5">
    <source>
        <dbReference type="PROSITE" id="PS50507"/>
    </source>
</evidence>
<accession>A0A514D814</accession>
<evidence type="ECO:0000256" key="2">
    <source>
        <dbReference type="ARBA" id="ARBA00022695"/>
    </source>
</evidence>
<keyword evidence="4" id="KW-0547">Nucleotide-binding</keyword>
<reference evidence="6" key="1">
    <citation type="submission" date="2019-05" db="EMBL/GenBank/DDBJ databases">
        <title>Metatranscriptomic reconstruction reveals RNA viruses with the potential to shape carbon cycling in soil.</title>
        <authorList>
            <person name="Starr E.P."/>
            <person name="Nuccio E."/>
            <person name="Pett-Ridge J."/>
            <person name="Banfield J.F."/>
            <person name="Firestone M.K."/>
        </authorList>
    </citation>
    <scope>NUCLEOTIDE SEQUENCE</scope>
    <source>
        <strain evidence="6">H4_Bulk_Litter_24_scaffold_2874</strain>
    </source>
</reference>
<dbReference type="GO" id="GO:0000166">
    <property type="term" value="F:nucleotide binding"/>
    <property type="evidence" value="ECO:0007669"/>
    <property type="project" value="UniProtKB-KW"/>
</dbReference>
<evidence type="ECO:0000256" key="4">
    <source>
        <dbReference type="RuleBase" id="RU363062"/>
    </source>
</evidence>
<evidence type="ECO:0000256" key="3">
    <source>
        <dbReference type="ARBA" id="ARBA00022953"/>
    </source>
</evidence>
<proteinExistence type="predicted"/>
<evidence type="ECO:0000313" key="6">
    <source>
        <dbReference type="EMBL" id="QDH89742.1"/>
    </source>
</evidence>
<feature type="domain" description="RdRp catalytic" evidence="5">
    <location>
        <begin position="213"/>
        <end position="327"/>
    </location>
</feature>
<evidence type="ECO:0000256" key="1">
    <source>
        <dbReference type="ARBA" id="ARBA00022679"/>
    </source>
</evidence>
<keyword evidence="4 6" id="KW-0696">RNA-directed RNA polymerase</keyword>
<dbReference type="InterPro" id="IPR007094">
    <property type="entry name" value="RNA-dir_pol_PSvirus"/>
</dbReference>
<comment type="catalytic activity">
    <reaction evidence="4">
        <text>RNA(n) + a ribonucleoside 5'-triphosphate = RNA(n+1) + diphosphate</text>
        <dbReference type="Rhea" id="RHEA:21248"/>
        <dbReference type="Rhea" id="RHEA-COMP:14527"/>
        <dbReference type="Rhea" id="RHEA-COMP:17342"/>
        <dbReference type="ChEBI" id="CHEBI:33019"/>
        <dbReference type="ChEBI" id="CHEBI:61557"/>
        <dbReference type="ChEBI" id="CHEBI:140395"/>
        <dbReference type="EC" id="2.7.7.48"/>
    </reaction>
</comment>
<keyword evidence="2 4" id="KW-0548">Nucleotidyltransferase</keyword>
<dbReference type="InterPro" id="IPR043128">
    <property type="entry name" value="Rev_trsase/Diguanyl_cyclase"/>
</dbReference>
<gene>
    <name evidence="6" type="ORF">H4BulkLitter242874_000002</name>
</gene>
<name>A0A514D814_9VIRU</name>
<dbReference type="EMBL" id="MN035009">
    <property type="protein sequence ID" value="QDH89742.1"/>
    <property type="molecule type" value="Genomic_DNA"/>
</dbReference>
<protein>
    <recommendedName>
        <fullName evidence="4">RNA-directed RNA polymerase</fullName>
        <ecNumber evidence="4">2.7.7.48</ecNumber>
    </recommendedName>
</protein>
<keyword evidence="1 4" id="KW-0808">Transferase</keyword>
<dbReference type="GO" id="GO:0003723">
    <property type="term" value="F:RNA binding"/>
    <property type="evidence" value="ECO:0007669"/>
    <property type="project" value="InterPro"/>
</dbReference>
<dbReference type="Pfam" id="PF00998">
    <property type="entry name" value="RdRP_3"/>
    <property type="match status" value="1"/>
</dbReference>
<dbReference type="PROSITE" id="PS50507">
    <property type="entry name" value="RDRP_SSRNA_POS"/>
    <property type="match status" value="1"/>
</dbReference>
<dbReference type="GO" id="GO:0039694">
    <property type="term" value="P:viral RNA genome replication"/>
    <property type="evidence" value="ECO:0007669"/>
    <property type="project" value="InterPro"/>
</dbReference>
<sequence>MPLADGCRFRRLPVAALECEGKRNYWEVLVPRFEETFATVIHQDCVHNEYMGLVTRHLAPVPKPTLRGCKALSKELRRISMKIRVSCGTLAPLPWADVVASYSGAKRRTYEAAMKSLREEGLSTKRDAKISSFVKAERRTFDKISRPRIIQHRSPRYALELQSYIRVVEDSLMLLRADRGVGVPGTQVFAKRIDLRELANLIRRKFTELGGDVVAVCLDAVAWDGHVSPQMLRLEHGFYESLFPGDSRLQKLLSWQNVNHGRSRHGLKYTCPGTRMSGDANTSTGNCVLMYACVRKAARDAGLRKWEALVNGDDVVVFLRRPDLARFTERVRPSFLELGQEVVVSTVFRSWTEVEMGRAKPILGSHGYFMGRDVFRIMSTAFVSHKHYHEAKGGLRAVKTIAQGLLVLYQGVPVIQSYAENIVNQLENVEILELALDPEVLRVVKRTARGADWTRMRSVPVTHDSRLAYYDAYGLGVDRQVQLEEEVRRLDVTIDLAWGPTPVLADACGRLHEVDKPEW</sequence>
<dbReference type="InterPro" id="IPR043502">
    <property type="entry name" value="DNA/RNA_pol_sf"/>
</dbReference>
<organism evidence="6">
    <name type="scientific">Riboviria sp</name>
    <dbReference type="NCBI Taxonomy" id="2585031"/>
    <lineage>
        <taxon>Viruses</taxon>
        <taxon>Riboviria</taxon>
    </lineage>
</organism>
<dbReference type="GO" id="GO:0003968">
    <property type="term" value="F:RNA-directed RNA polymerase activity"/>
    <property type="evidence" value="ECO:0007669"/>
    <property type="project" value="UniProtKB-KW"/>
</dbReference>
<keyword evidence="3 4" id="KW-0693">Viral RNA replication</keyword>
<dbReference type="CDD" id="cd23179">
    <property type="entry name" value="ps_ssRNAv_Tolivirales_RdRp"/>
    <property type="match status" value="1"/>
</dbReference>
<dbReference type="InterPro" id="IPR002166">
    <property type="entry name" value="RNA_pol_HCV"/>
</dbReference>
<dbReference type="SUPFAM" id="SSF56672">
    <property type="entry name" value="DNA/RNA polymerases"/>
    <property type="match status" value="1"/>
</dbReference>